<evidence type="ECO:0000313" key="3">
    <source>
        <dbReference type="EMBL" id="KAL3740567.1"/>
    </source>
</evidence>
<feature type="region of interest" description="Disordered" evidence="1">
    <location>
        <begin position="62"/>
        <end position="83"/>
    </location>
</feature>
<keyword evidence="2" id="KW-0732">Signal</keyword>
<evidence type="ECO:0000256" key="2">
    <source>
        <dbReference type="SAM" id="SignalP"/>
    </source>
</evidence>
<evidence type="ECO:0000313" key="4">
    <source>
        <dbReference type="Proteomes" id="UP001634007"/>
    </source>
</evidence>
<dbReference type="AlphaFoldDB" id="A0ABD3KMG2"/>
<feature type="compositionally biased region" description="Low complexity" evidence="1">
    <location>
        <begin position="62"/>
        <end position="75"/>
    </location>
</feature>
<feature type="signal peptide" evidence="2">
    <location>
        <begin position="1"/>
        <end position="26"/>
    </location>
</feature>
<gene>
    <name evidence="3" type="ORF">ACJRO7_021789</name>
</gene>
<sequence length="115" mass="12615">MSSPFTISLLFFSIKLLISISHVSEAAPVFIVKNCAKTKPFLPNSTYLKNLESLLSSLSSSVANSAGDNSSSSGGFTNAAAGQNPTHLTLWDLPLPWRHRRPDMQQLHSHRSSRY</sequence>
<protein>
    <submittedName>
        <fullName evidence="3">Uncharacterized protein</fullName>
    </submittedName>
</protein>
<proteinExistence type="predicted"/>
<evidence type="ECO:0000256" key="1">
    <source>
        <dbReference type="SAM" id="MobiDB-lite"/>
    </source>
</evidence>
<organism evidence="3 4">
    <name type="scientific">Eucalyptus globulus</name>
    <name type="common">Tasmanian blue gum</name>
    <dbReference type="NCBI Taxonomy" id="34317"/>
    <lineage>
        <taxon>Eukaryota</taxon>
        <taxon>Viridiplantae</taxon>
        <taxon>Streptophyta</taxon>
        <taxon>Embryophyta</taxon>
        <taxon>Tracheophyta</taxon>
        <taxon>Spermatophyta</taxon>
        <taxon>Magnoliopsida</taxon>
        <taxon>eudicotyledons</taxon>
        <taxon>Gunneridae</taxon>
        <taxon>Pentapetalae</taxon>
        <taxon>rosids</taxon>
        <taxon>malvids</taxon>
        <taxon>Myrtales</taxon>
        <taxon>Myrtaceae</taxon>
        <taxon>Myrtoideae</taxon>
        <taxon>Eucalypteae</taxon>
        <taxon>Eucalyptus</taxon>
    </lineage>
</organism>
<name>A0ABD3KMG2_EUCGL</name>
<keyword evidence="4" id="KW-1185">Reference proteome</keyword>
<accession>A0ABD3KMG2</accession>
<dbReference type="EMBL" id="JBJKBG010000005">
    <property type="protein sequence ID" value="KAL3740567.1"/>
    <property type="molecule type" value="Genomic_DNA"/>
</dbReference>
<reference evidence="3 4" key="1">
    <citation type="submission" date="2024-11" db="EMBL/GenBank/DDBJ databases">
        <title>Chromosome-level genome assembly of Eucalyptus globulus Labill. provides insights into its genome evolution.</title>
        <authorList>
            <person name="Li X."/>
        </authorList>
    </citation>
    <scope>NUCLEOTIDE SEQUENCE [LARGE SCALE GENOMIC DNA]</scope>
    <source>
        <strain evidence="3">CL2024</strain>
        <tissue evidence="3">Fresh tender leaves</tissue>
    </source>
</reference>
<feature type="chain" id="PRO_5044751576" evidence="2">
    <location>
        <begin position="27"/>
        <end position="115"/>
    </location>
</feature>
<dbReference type="Proteomes" id="UP001634007">
    <property type="component" value="Unassembled WGS sequence"/>
</dbReference>
<comment type="caution">
    <text evidence="3">The sequence shown here is derived from an EMBL/GenBank/DDBJ whole genome shotgun (WGS) entry which is preliminary data.</text>
</comment>